<evidence type="ECO:0000256" key="6">
    <source>
        <dbReference type="ARBA" id="ARBA00023136"/>
    </source>
</evidence>
<dbReference type="Pfam" id="PF00083">
    <property type="entry name" value="Sugar_tr"/>
    <property type="match status" value="1"/>
</dbReference>
<organism evidence="17">
    <name type="scientific">Aphanomyces invadans</name>
    <dbReference type="NCBI Taxonomy" id="157072"/>
    <lineage>
        <taxon>Eukaryota</taxon>
        <taxon>Sar</taxon>
        <taxon>Stramenopiles</taxon>
        <taxon>Oomycota</taxon>
        <taxon>Saprolegniomycetes</taxon>
        <taxon>Saprolegniales</taxon>
        <taxon>Verrucalvaceae</taxon>
        <taxon>Aphanomyces</taxon>
    </lineage>
</organism>
<dbReference type="InterPro" id="IPR020846">
    <property type="entry name" value="MFS_dom"/>
</dbReference>
<keyword evidence="5 15" id="KW-1133">Transmembrane helix</keyword>
<evidence type="ECO:0000313" key="18">
    <source>
        <dbReference type="EMBL" id="RHY29196.1"/>
    </source>
</evidence>
<feature type="transmembrane region" description="Helical" evidence="15">
    <location>
        <begin position="491"/>
        <end position="513"/>
    </location>
</feature>
<dbReference type="SUPFAM" id="SSF103473">
    <property type="entry name" value="MFS general substrate transporter"/>
    <property type="match status" value="1"/>
</dbReference>
<dbReference type="STRING" id="157072.A0A024UJV0"/>
<protein>
    <recommendedName>
        <fullName evidence="13">Hexose transporter 1</fullName>
    </recommendedName>
</protein>
<dbReference type="OrthoDB" id="4540492at2759"/>
<sequence length="643" mass="67957">MAAPEGGSGAATTDRLRAPPTMVPSATSTSFTSDFVTPRSDNPNNAIDSCEYTAATDDRPGTAKPRRHKLHRGGHSYRNLHRTQSRGLLTRLESFIHPDHAKSLAPTRVLYLSVAIALVAAFQSGWLLSQLNYLPFNAGCGVVPIAPGTCIMFAGHSKREWTMAVTAWIVGAAIGAGLSGYPADKIGRKQTLRSNVFIMATGATVQVISHDIYTFSVGRLISGIASGTAINVSNVLISEISPCEMRGLFSTGIQAAVSVGSLCVTTAHYAVGTTHELAWRVLVGVPIGLAVAQLLLMPWMAQSPVWLVSQGKLDDATIAMKALYQPTNFKAILHSLVAGHADESRELAGVSPWNVLFSSKFRRQLVIAVVLCMAQQLGGINAIMYYSASIFNRAGVSDPRIANTVVNVIRTTAIITAAKIMDKFRRKTLLVGGMSMMAASAGGLVVSLVYANAAGSVVCVCVYIIAYCVSIGSMAWMVSAELFPDFLKADAGSVGTFSTWVSNFSVGVFYPLLADEDALGNYAFCIFIGCLVVVVSFVLALVPETANKTYAEIEAAFGIAQPHDAEAPLSPGLSPDHDPWITVCCDDIAVSDAPAPPPVPNALPAPIAENASDERRASDSSSRTSTIGLPLEDEGDDGDEGKA</sequence>
<evidence type="ECO:0000256" key="9">
    <source>
        <dbReference type="ARBA" id="ARBA00044656"/>
    </source>
</evidence>
<dbReference type="AlphaFoldDB" id="A0A024UJV0"/>
<feature type="transmembrane region" description="Helical" evidence="15">
    <location>
        <begin position="249"/>
        <end position="271"/>
    </location>
</feature>
<feature type="transmembrane region" description="Helical" evidence="15">
    <location>
        <begin position="161"/>
        <end position="183"/>
    </location>
</feature>
<dbReference type="VEuPathDB" id="FungiDB:H310_02680"/>
<evidence type="ECO:0000256" key="2">
    <source>
        <dbReference type="ARBA" id="ARBA00011738"/>
    </source>
</evidence>
<feature type="region of interest" description="Disordered" evidence="14">
    <location>
        <begin position="595"/>
        <end position="643"/>
    </location>
</feature>
<evidence type="ECO:0000256" key="10">
    <source>
        <dbReference type="ARBA" id="ARBA00044662"/>
    </source>
</evidence>
<dbReference type="InterPro" id="IPR003663">
    <property type="entry name" value="Sugar/inositol_transpt"/>
</dbReference>
<name>A0A024UJV0_9STRA</name>
<reference evidence="17" key="1">
    <citation type="submission" date="2013-12" db="EMBL/GenBank/DDBJ databases">
        <title>The Genome Sequence of Aphanomyces invadans NJM9701.</title>
        <authorList>
            <consortium name="The Broad Institute Genomics Platform"/>
            <person name="Russ C."/>
            <person name="Tyler B."/>
            <person name="van West P."/>
            <person name="Dieguez-Uribeondo J."/>
            <person name="Young S.K."/>
            <person name="Zeng Q."/>
            <person name="Gargeya S."/>
            <person name="Fitzgerald M."/>
            <person name="Abouelleil A."/>
            <person name="Alvarado L."/>
            <person name="Chapman S.B."/>
            <person name="Gainer-Dewar J."/>
            <person name="Goldberg J."/>
            <person name="Griggs A."/>
            <person name="Gujja S."/>
            <person name="Hansen M."/>
            <person name="Howarth C."/>
            <person name="Imamovic A."/>
            <person name="Ireland A."/>
            <person name="Larimer J."/>
            <person name="McCowan C."/>
            <person name="Murphy C."/>
            <person name="Pearson M."/>
            <person name="Poon T.W."/>
            <person name="Priest M."/>
            <person name="Roberts A."/>
            <person name="Saif S."/>
            <person name="Shea T."/>
            <person name="Sykes S."/>
            <person name="Wortman J."/>
            <person name="Nusbaum C."/>
            <person name="Birren B."/>
        </authorList>
    </citation>
    <scope>NUCLEOTIDE SEQUENCE [LARGE SCALE GENOMIC DNA]</scope>
    <source>
        <strain evidence="17">NJM9701</strain>
    </source>
</reference>
<dbReference type="InterPro" id="IPR005829">
    <property type="entry name" value="Sugar_transporter_CS"/>
</dbReference>
<comment type="catalytic activity">
    <reaction evidence="11">
        <text>D-glucosamine(out) = D-glucosamine(in)</text>
        <dbReference type="Rhea" id="RHEA:78423"/>
        <dbReference type="ChEBI" id="CHEBI:58723"/>
    </reaction>
    <physiologicalReaction direction="left-to-right" evidence="11">
        <dbReference type="Rhea" id="RHEA:78424"/>
    </physiologicalReaction>
</comment>
<evidence type="ECO:0000256" key="1">
    <source>
        <dbReference type="ARBA" id="ARBA00004141"/>
    </source>
</evidence>
<dbReference type="Gene3D" id="1.20.1250.20">
    <property type="entry name" value="MFS general substrate transporter like domains"/>
    <property type="match status" value="1"/>
</dbReference>
<evidence type="ECO:0000256" key="12">
    <source>
        <dbReference type="ARBA" id="ARBA00044710"/>
    </source>
</evidence>
<dbReference type="PANTHER" id="PTHR23503:SF8">
    <property type="entry name" value="FACILITATED GLUCOSE TRANSPORTER PROTEIN 1"/>
    <property type="match status" value="1"/>
</dbReference>
<comment type="catalytic activity">
    <reaction evidence="12">
        <text>D-fructose(out) = D-fructose(in)</text>
        <dbReference type="Rhea" id="RHEA:60372"/>
        <dbReference type="ChEBI" id="CHEBI:37721"/>
    </reaction>
    <physiologicalReaction direction="left-to-right" evidence="12">
        <dbReference type="Rhea" id="RHEA:60373"/>
    </physiologicalReaction>
</comment>
<evidence type="ECO:0000256" key="8">
    <source>
        <dbReference type="ARBA" id="ARBA00044648"/>
    </source>
</evidence>
<keyword evidence="6 15" id="KW-0472">Membrane</keyword>
<feature type="transmembrane region" description="Helical" evidence="15">
    <location>
        <begin position="219"/>
        <end position="237"/>
    </location>
</feature>
<accession>A0A024UJV0</accession>
<feature type="transmembrane region" description="Helical" evidence="15">
    <location>
        <begin position="519"/>
        <end position="542"/>
    </location>
</feature>
<dbReference type="InterPro" id="IPR045263">
    <property type="entry name" value="GLUT"/>
</dbReference>
<evidence type="ECO:0000259" key="16">
    <source>
        <dbReference type="PROSITE" id="PS50850"/>
    </source>
</evidence>
<evidence type="ECO:0000256" key="11">
    <source>
        <dbReference type="ARBA" id="ARBA00044668"/>
    </source>
</evidence>
<dbReference type="PROSITE" id="PS00216">
    <property type="entry name" value="SUGAR_TRANSPORT_1"/>
    <property type="match status" value="1"/>
</dbReference>
<evidence type="ECO:0000256" key="4">
    <source>
        <dbReference type="ARBA" id="ARBA00022692"/>
    </source>
</evidence>
<evidence type="ECO:0000256" key="13">
    <source>
        <dbReference type="ARBA" id="ARBA00044780"/>
    </source>
</evidence>
<evidence type="ECO:0000256" key="14">
    <source>
        <dbReference type="SAM" id="MobiDB-lite"/>
    </source>
</evidence>
<dbReference type="PRINTS" id="PR00171">
    <property type="entry name" value="SUGRTRNSPORT"/>
</dbReference>
<dbReference type="EMBL" id="QUSY01000471">
    <property type="protein sequence ID" value="RHY29196.1"/>
    <property type="molecule type" value="Genomic_DNA"/>
</dbReference>
<gene>
    <name evidence="18" type="ORF">DYB32_005357</name>
    <name evidence="17" type="ORF">H310_02680</name>
</gene>
<evidence type="ECO:0000256" key="5">
    <source>
        <dbReference type="ARBA" id="ARBA00022989"/>
    </source>
</evidence>
<dbReference type="Proteomes" id="UP000285060">
    <property type="component" value="Unassembled WGS sequence"/>
</dbReference>
<evidence type="ECO:0000313" key="19">
    <source>
        <dbReference type="Proteomes" id="UP000285060"/>
    </source>
</evidence>
<proteinExistence type="predicted"/>
<evidence type="ECO:0000313" key="17">
    <source>
        <dbReference type="EMBL" id="ETW06420.1"/>
    </source>
</evidence>
<reference evidence="18 19" key="2">
    <citation type="submission" date="2018-08" db="EMBL/GenBank/DDBJ databases">
        <title>Aphanomyces genome sequencing and annotation.</title>
        <authorList>
            <person name="Minardi D."/>
            <person name="Oidtmann B."/>
            <person name="Van Der Giezen M."/>
            <person name="Studholme D.J."/>
        </authorList>
    </citation>
    <scope>NUCLEOTIDE SEQUENCE [LARGE SCALE GENOMIC DNA]</scope>
    <source>
        <strain evidence="18 19">NJM0002</strain>
    </source>
</reference>
<keyword evidence="19" id="KW-1185">Reference proteome</keyword>
<comment type="subunit">
    <text evidence="2">Homodimer.</text>
</comment>
<feature type="domain" description="Major facilitator superfamily (MFS) profile" evidence="16">
    <location>
        <begin position="113"/>
        <end position="546"/>
    </location>
</feature>
<dbReference type="PROSITE" id="PS00217">
    <property type="entry name" value="SUGAR_TRANSPORT_2"/>
    <property type="match status" value="1"/>
</dbReference>
<comment type="catalytic activity">
    <reaction evidence="8">
        <text>D-glucose(out) = D-glucose(in)</text>
        <dbReference type="Rhea" id="RHEA:60376"/>
        <dbReference type="ChEBI" id="CHEBI:4167"/>
    </reaction>
    <physiologicalReaction direction="left-to-right" evidence="8">
        <dbReference type="Rhea" id="RHEA:60377"/>
    </physiologicalReaction>
</comment>
<evidence type="ECO:0000256" key="15">
    <source>
        <dbReference type="SAM" id="Phobius"/>
    </source>
</evidence>
<evidence type="ECO:0000256" key="3">
    <source>
        <dbReference type="ARBA" id="ARBA00022448"/>
    </source>
</evidence>
<comment type="catalytic activity">
    <reaction evidence="9">
        <text>D-xylose(out) = D-xylose(in)</text>
        <dbReference type="Rhea" id="RHEA:78427"/>
        <dbReference type="ChEBI" id="CHEBI:53455"/>
    </reaction>
    <physiologicalReaction direction="left-to-right" evidence="9">
        <dbReference type="Rhea" id="RHEA:78428"/>
    </physiologicalReaction>
</comment>
<feature type="compositionally biased region" description="Acidic residues" evidence="14">
    <location>
        <begin position="631"/>
        <end position="643"/>
    </location>
</feature>
<dbReference type="InterPro" id="IPR036259">
    <property type="entry name" value="MFS_trans_sf"/>
</dbReference>
<dbReference type="InterPro" id="IPR005828">
    <property type="entry name" value="MFS_sugar_transport-like"/>
</dbReference>
<feature type="transmembrane region" description="Helical" evidence="15">
    <location>
        <begin position="277"/>
        <end position="296"/>
    </location>
</feature>
<feature type="transmembrane region" description="Helical" evidence="15">
    <location>
        <begin position="429"/>
        <end position="449"/>
    </location>
</feature>
<dbReference type="GO" id="GO:0016020">
    <property type="term" value="C:membrane"/>
    <property type="evidence" value="ECO:0007669"/>
    <property type="project" value="UniProtKB-SubCell"/>
</dbReference>
<dbReference type="PANTHER" id="PTHR23503">
    <property type="entry name" value="SOLUTE CARRIER FAMILY 2"/>
    <property type="match status" value="1"/>
</dbReference>
<feature type="transmembrane region" description="Helical" evidence="15">
    <location>
        <begin position="455"/>
        <end position="479"/>
    </location>
</feature>
<feature type="region of interest" description="Disordered" evidence="14">
    <location>
        <begin position="1"/>
        <end position="71"/>
    </location>
</feature>
<comment type="catalytic activity">
    <reaction evidence="7">
        <text>D-galactose(in) = D-galactose(out)</text>
        <dbReference type="Rhea" id="RHEA:34915"/>
        <dbReference type="ChEBI" id="CHEBI:4139"/>
    </reaction>
    <physiologicalReaction direction="right-to-left" evidence="7">
        <dbReference type="Rhea" id="RHEA:34917"/>
    </physiologicalReaction>
</comment>
<feature type="transmembrane region" description="Helical" evidence="15">
    <location>
        <begin position="365"/>
        <end position="388"/>
    </location>
</feature>
<dbReference type="eggNOG" id="KOG0569">
    <property type="taxonomic scope" value="Eukaryota"/>
</dbReference>
<comment type="catalytic activity">
    <reaction evidence="10">
        <text>D-mannose(out) = D-mannose(in)</text>
        <dbReference type="Rhea" id="RHEA:78391"/>
        <dbReference type="ChEBI" id="CHEBI:4208"/>
    </reaction>
    <physiologicalReaction direction="left-to-right" evidence="10">
        <dbReference type="Rhea" id="RHEA:78392"/>
    </physiologicalReaction>
</comment>
<feature type="compositionally biased region" description="Polar residues" evidence="14">
    <location>
        <begin position="24"/>
        <end position="47"/>
    </location>
</feature>
<dbReference type="PROSITE" id="PS50850">
    <property type="entry name" value="MFS"/>
    <property type="match status" value="1"/>
</dbReference>
<dbReference type="EMBL" id="KI913955">
    <property type="protein sequence ID" value="ETW06420.1"/>
    <property type="molecule type" value="Genomic_DNA"/>
</dbReference>
<dbReference type="RefSeq" id="XP_008864495.1">
    <property type="nucleotide sequence ID" value="XM_008866273.1"/>
</dbReference>
<feature type="transmembrane region" description="Helical" evidence="15">
    <location>
        <begin position="109"/>
        <end position="128"/>
    </location>
</feature>
<evidence type="ECO:0000256" key="7">
    <source>
        <dbReference type="ARBA" id="ARBA00044637"/>
    </source>
</evidence>
<dbReference type="GeneID" id="20079730"/>
<comment type="subcellular location">
    <subcellularLocation>
        <location evidence="1">Membrane</location>
        <topology evidence="1">Multi-pass membrane protein</topology>
    </subcellularLocation>
</comment>
<keyword evidence="3" id="KW-0813">Transport</keyword>
<dbReference type="GO" id="GO:0015149">
    <property type="term" value="F:hexose transmembrane transporter activity"/>
    <property type="evidence" value="ECO:0007669"/>
    <property type="project" value="TreeGrafter"/>
</dbReference>
<keyword evidence="4 15" id="KW-0812">Transmembrane</keyword>